<keyword evidence="3" id="KW-1185">Reference proteome</keyword>
<feature type="compositionally biased region" description="Basic and acidic residues" evidence="1">
    <location>
        <begin position="135"/>
        <end position="152"/>
    </location>
</feature>
<sequence>MRDCTANSTTTKIGFRRATMLTSIALGNMGARDILLVGGEGWFLRRFLRRYIWSTEGATYRDSNWPSCNGGRSLTPCGTPSGNSRGGSRRMHSRGGSGVPCGVLELDQRDKRDSNGVHRAALACCGLSTAALDVERPGGSRTTERDEGEGRRISRTRQVGSRSGAETATPLMALLSTYKVGVSQNLWAVARRGNAERQGKPYIGSRECPGLLRVFSGYSDAEARGSILVIVSKQYDGINPT</sequence>
<name>A0AAD6UVR2_9AGAR</name>
<evidence type="ECO:0000313" key="2">
    <source>
        <dbReference type="EMBL" id="KAJ7194708.1"/>
    </source>
</evidence>
<comment type="caution">
    <text evidence="2">The sequence shown here is derived from an EMBL/GenBank/DDBJ whole genome shotgun (WGS) entry which is preliminary data.</text>
</comment>
<dbReference type="EMBL" id="JARJCW010000096">
    <property type="protein sequence ID" value="KAJ7194708.1"/>
    <property type="molecule type" value="Genomic_DNA"/>
</dbReference>
<accession>A0AAD6UVR2</accession>
<reference evidence="2" key="1">
    <citation type="submission" date="2023-03" db="EMBL/GenBank/DDBJ databases">
        <title>Massive genome expansion in bonnet fungi (Mycena s.s.) driven by repeated elements and novel gene families across ecological guilds.</title>
        <authorList>
            <consortium name="Lawrence Berkeley National Laboratory"/>
            <person name="Harder C.B."/>
            <person name="Miyauchi S."/>
            <person name="Viragh M."/>
            <person name="Kuo A."/>
            <person name="Thoen E."/>
            <person name="Andreopoulos B."/>
            <person name="Lu D."/>
            <person name="Skrede I."/>
            <person name="Drula E."/>
            <person name="Henrissat B."/>
            <person name="Morin E."/>
            <person name="Kohler A."/>
            <person name="Barry K."/>
            <person name="LaButti K."/>
            <person name="Morin E."/>
            <person name="Salamov A."/>
            <person name="Lipzen A."/>
            <person name="Mereny Z."/>
            <person name="Hegedus B."/>
            <person name="Baldrian P."/>
            <person name="Stursova M."/>
            <person name="Weitz H."/>
            <person name="Taylor A."/>
            <person name="Grigoriev I.V."/>
            <person name="Nagy L.G."/>
            <person name="Martin F."/>
            <person name="Kauserud H."/>
        </authorList>
    </citation>
    <scope>NUCLEOTIDE SEQUENCE</scope>
    <source>
        <strain evidence="2">9144</strain>
    </source>
</reference>
<feature type="compositionally biased region" description="Polar residues" evidence="1">
    <location>
        <begin position="156"/>
        <end position="165"/>
    </location>
</feature>
<dbReference type="Proteomes" id="UP001219525">
    <property type="component" value="Unassembled WGS sequence"/>
</dbReference>
<gene>
    <name evidence="2" type="ORF">GGX14DRAFT_404497</name>
</gene>
<evidence type="ECO:0000256" key="1">
    <source>
        <dbReference type="SAM" id="MobiDB-lite"/>
    </source>
</evidence>
<feature type="region of interest" description="Disordered" evidence="1">
    <location>
        <begin position="76"/>
        <end position="99"/>
    </location>
</feature>
<evidence type="ECO:0000313" key="3">
    <source>
        <dbReference type="Proteomes" id="UP001219525"/>
    </source>
</evidence>
<organism evidence="2 3">
    <name type="scientific">Mycena pura</name>
    <dbReference type="NCBI Taxonomy" id="153505"/>
    <lineage>
        <taxon>Eukaryota</taxon>
        <taxon>Fungi</taxon>
        <taxon>Dikarya</taxon>
        <taxon>Basidiomycota</taxon>
        <taxon>Agaricomycotina</taxon>
        <taxon>Agaricomycetes</taxon>
        <taxon>Agaricomycetidae</taxon>
        <taxon>Agaricales</taxon>
        <taxon>Marasmiineae</taxon>
        <taxon>Mycenaceae</taxon>
        <taxon>Mycena</taxon>
    </lineage>
</organism>
<proteinExistence type="predicted"/>
<dbReference type="AlphaFoldDB" id="A0AAD6UVR2"/>
<protein>
    <submittedName>
        <fullName evidence="2">Uncharacterized protein</fullName>
    </submittedName>
</protein>
<feature type="region of interest" description="Disordered" evidence="1">
    <location>
        <begin position="135"/>
        <end position="165"/>
    </location>
</feature>